<keyword evidence="1" id="KW-0472">Membrane</keyword>
<keyword evidence="1" id="KW-0812">Transmembrane</keyword>
<dbReference type="Proteomes" id="UP000184420">
    <property type="component" value="Unassembled WGS sequence"/>
</dbReference>
<accession>A0A1M7GAV2</accession>
<dbReference type="STRING" id="1419482.SAMN05444266_106484"/>
<dbReference type="RefSeq" id="WP_073083725.1">
    <property type="nucleotide sequence ID" value="NZ_FRBL01000006.1"/>
</dbReference>
<sequence>MNEQLHYIDDYFTGALRPEEKAAFEQRCTSDQEFARAVAFYLTARSVIKEAVHENKAAAFKKMPVSMAVAKRPVGRYLAVAATLLLLVIAGWLYYKGSPAPSKLADSYIKENLSQLSVTMSSESDSLQTGIAAYNKGDYAAAEKIFTILSNTASVKTDAIKYLGIVYLVTKRYDMAITQFDLLSQIPLYANPGPFYKALALLQRGTPEDLQLAKKLLLEVKNNQLPGSKYAVEWLNKL</sequence>
<evidence type="ECO:0000313" key="3">
    <source>
        <dbReference type="Proteomes" id="UP000184420"/>
    </source>
</evidence>
<protein>
    <recommendedName>
        <fullName evidence="4">Tetratricopeptide repeat-containing protein</fullName>
    </recommendedName>
</protein>
<organism evidence="2 3">
    <name type="scientific">Chitinophaga jiangningensis</name>
    <dbReference type="NCBI Taxonomy" id="1419482"/>
    <lineage>
        <taxon>Bacteria</taxon>
        <taxon>Pseudomonadati</taxon>
        <taxon>Bacteroidota</taxon>
        <taxon>Chitinophagia</taxon>
        <taxon>Chitinophagales</taxon>
        <taxon>Chitinophagaceae</taxon>
        <taxon>Chitinophaga</taxon>
    </lineage>
</organism>
<dbReference type="InterPro" id="IPR011990">
    <property type="entry name" value="TPR-like_helical_dom_sf"/>
</dbReference>
<gene>
    <name evidence="2" type="ORF">SAMN05444266_106484</name>
</gene>
<evidence type="ECO:0000256" key="1">
    <source>
        <dbReference type="SAM" id="Phobius"/>
    </source>
</evidence>
<evidence type="ECO:0000313" key="2">
    <source>
        <dbReference type="EMBL" id="SHM13512.1"/>
    </source>
</evidence>
<keyword evidence="3" id="KW-1185">Reference proteome</keyword>
<dbReference type="AlphaFoldDB" id="A0A1M7GAV2"/>
<reference evidence="2 3" key="1">
    <citation type="submission" date="2016-11" db="EMBL/GenBank/DDBJ databases">
        <authorList>
            <person name="Jaros S."/>
            <person name="Januszkiewicz K."/>
            <person name="Wedrychowicz H."/>
        </authorList>
    </citation>
    <scope>NUCLEOTIDE SEQUENCE [LARGE SCALE GENOMIC DNA]</scope>
    <source>
        <strain evidence="2 3">DSM 27406</strain>
    </source>
</reference>
<dbReference type="Gene3D" id="1.25.40.10">
    <property type="entry name" value="Tetratricopeptide repeat domain"/>
    <property type="match status" value="1"/>
</dbReference>
<keyword evidence="1" id="KW-1133">Transmembrane helix</keyword>
<name>A0A1M7GAV2_9BACT</name>
<evidence type="ECO:0008006" key="4">
    <source>
        <dbReference type="Google" id="ProtNLM"/>
    </source>
</evidence>
<proteinExistence type="predicted"/>
<dbReference type="EMBL" id="FRBL01000006">
    <property type="protein sequence ID" value="SHM13512.1"/>
    <property type="molecule type" value="Genomic_DNA"/>
</dbReference>
<dbReference type="OrthoDB" id="663481at2"/>
<feature type="transmembrane region" description="Helical" evidence="1">
    <location>
        <begin position="77"/>
        <end position="95"/>
    </location>
</feature>
<dbReference type="SUPFAM" id="SSF48452">
    <property type="entry name" value="TPR-like"/>
    <property type="match status" value="1"/>
</dbReference>